<dbReference type="InterPro" id="IPR003593">
    <property type="entry name" value="AAA+_ATPase"/>
</dbReference>
<keyword evidence="2" id="KW-0813">Transport</keyword>
<dbReference type="InterPro" id="IPR050763">
    <property type="entry name" value="ABC_transporter_ATP-binding"/>
</dbReference>
<dbReference type="EMBL" id="BORS01000006">
    <property type="protein sequence ID" value="GIO42367.1"/>
    <property type="molecule type" value="Genomic_DNA"/>
</dbReference>
<dbReference type="RefSeq" id="WP_301627163.1">
    <property type="nucleotide sequence ID" value="NZ_BORS01000006.1"/>
</dbReference>
<dbReference type="SMART" id="SM00382">
    <property type="entry name" value="AAA"/>
    <property type="match status" value="1"/>
</dbReference>
<keyword evidence="3" id="KW-0547">Nucleotide-binding</keyword>
<dbReference type="PROSITE" id="PS00211">
    <property type="entry name" value="ABC_TRANSPORTER_1"/>
    <property type="match status" value="1"/>
</dbReference>
<dbReference type="GO" id="GO:0016887">
    <property type="term" value="F:ATP hydrolysis activity"/>
    <property type="evidence" value="ECO:0007669"/>
    <property type="project" value="InterPro"/>
</dbReference>
<feature type="domain" description="ABC transporter" evidence="5">
    <location>
        <begin position="5"/>
        <end position="235"/>
    </location>
</feature>
<organism evidence="6 7">
    <name type="scientific">Paenibacillus apis</name>
    <dbReference type="NCBI Taxonomy" id="1792174"/>
    <lineage>
        <taxon>Bacteria</taxon>
        <taxon>Bacillati</taxon>
        <taxon>Bacillota</taxon>
        <taxon>Bacilli</taxon>
        <taxon>Bacillales</taxon>
        <taxon>Paenibacillaceae</taxon>
        <taxon>Paenibacillus</taxon>
    </lineage>
</organism>
<evidence type="ECO:0000256" key="3">
    <source>
        <dbReference type="ARBA" id="ARBA00022741"/>
    </source>
</evidence>
<dbReference type="InterPro" id="IPR003439">
    <property type="entry name" value="ABC_transporter-like_ATP-bd"/>
</dbReference>
<dbReference type="PANTHER" id="PTHR42711:SF5">
    <property type="entry name" value="ABC TRANSPORTER ATP-BINDING PROTEIN NATA"/>
    <property type="match status" value="1"/>
</dbReference>
<evidence type="ECO:0000313" key="6">
    <source>
        <dbReference type="EMBL" id="GIO42367.1"/>
    </source>
</evidence>
<dbReference type="Gene3D" id="3.40.50.300">
    <property type="entry name" value="P-loop containing nucleotide triphosphate hydrolases"/>
    <property type="match status" value="1"/>
</dbReference>
<dbReference type="InterPro" id="IPR017871">
    <property type="entry name" value="ABC_transporter-like_CS"/>
</dbReference>
<evidence type="ECO:0000256" key="4">
    <source>
        <dbReference type="ARBA" id="ARBA00022840"/>
    </source>
</evidence>
<dbReference type="SUPFAM" id="SSF52540">
    <property type="entry name" value="P-loop containing nucleoside triphosphate hydrolases"/>
    <property type="match status" value="1"/>
</dbReference>
<sequence length="306" mass="34107">MSKIMEVSHLKKSFGSLEAVKKIDFYVEEGSLFAFLGPNGAGKSTTIDMVSTQLKPDGGRVVINGYELGQEDDHIRASIGIVFQDSLLDPLLTVEENLRTRGSFYGMSRNELDAAITSAARTANVTEFLKRPYGKLSGGQRRRADIARALIHTPKILFLDEPTTGLDPQTRKSVWAMILKLQREQGMTVFLTTHYMEEAAQADYITIIDHGEVLAHGTPLELKTRYTSDVLKIKPRQDEELVALLEEQAVTYERDTAGIYCISLDQTLDALPLLDLCRNNIENVEIINGTLDDVFIRLTGTEIRNG</sequence>
<name>A0A919Y5A2_9BACL</name>
<comment type="similarity">
    <text evidence="1">Belongs to the ABC transporter superfamily.</text>
</comment>
<dbReference type="PANTHER" id="PTHR42711">
    <property type="entry name" value="ABC TRANSPORTER ATP-BINDING PROTEIN"/>
    <property type="match status" value="1"/>
</dbReference>
<accession>A0A919Y5A2</accession>
<dbReference type="InterPro" id="IPR027417">
    <property type="entry name" value="P-loop_NTPase"/>
</dbReference>
<gene>
    <name evidence="6" type="ORF">J41TS4_21250</name>
</gene>
<reference evidence="6" key="1">
    <citation type="submission" date="2021-03" db="EMBL/GenBank/DDBJ databases">
        <title>Antimicrobial resistance genes in bacteria isolated from Japanese honey, and their potential for conferring macrolide and lincosamide resistance in the American foulbrood pathogen Paenibacillus larvae.</title>
        <authorList>
            <person name="Okamoto M."/>
            <person name="Kumagai M."/>
            <person name="Kanamori H."/>
            <person name="Takamatsu D."/>
        </authorList>
    </citation>
    <scope>NUCLEOTIDE SEQUENCE</scope>
    <source>
        <strain evidence="6">J41TS4</strain>
    </source>
</reference>
<protein>
    <submittedName>
        <fullName evidence="6">ABC transporter</fullName>
    </submittedName>
</protein>
<dbReference type="Proteomes" id="UP000678895">
    <property type="component" value="Unassembled WGS sequence"/>
</dbReference>
<comment type="caution">
    <text evidence="6">The sequence shown here is derived from an EMBL/GenBank/DDBJ whole genome shotgun (WGS) entry which is preliminary data.</text>
</comment>
<dbReference type="Pfam" id="PF00005">
    <property type="entry name" value="ABC_tran"/>
    <property type="match status" value="1"/>
</dbReference>
<evidence type="ECO:0000259" key="5">
    <source>
        <dbReference type="PROSITE" id="PS50893"/>
    </source>
</evidence>
<proteinExistence type="inferred from homology"/>
<keyword evidence="7" id="KW-1185">Reference proteome</keyword>
<dbReference type="GO" id="GO:0005524">
    <property type="term" value="F:ATP binding"/>
    <property type="evidence" value="ECO:0007669"/>
    <property type="project" value="UniProtKB-KW"/>
</dbReference>
<dbReference type="AlphaFoldDB" id="A0A919Y5A2"/>
<keyword evidence="4" id="KW-0067">ATP-binding</keyword>
<evidence type="ECO:0000256" key="2">
    <source>
        <dbReference type="ARBA" id="ARBA00022448"/>
    </source>
</evidence>
<evidence type="ECO:0000256" key="1">
    <source>
        <dbReference type="ARBA" id="ARBA00005417"/>
    </source>
</evidence>
<evidence type="ECO:0000313" key="7">
    <source>
        <dbReference type="Proteomes" id="UP000678895"/>
    </source>
</evidence>
<dbReference type="PROSITE" id="PS50893">
    <property type="entry name" value="ABC_TRANSPORTER_2"/>
    <property type="match status" value="1"/>
</dbReference>